<dbReference type="Gene3D" id="3.30.870.10">
    <property type="entry name" value="Endonuclease Chain A"/>
    <property type="match status" value="1"/>
</dbReference>
<organism evidence="1 2">
    <name type="scientific">Bacillus thuringiensis</name>
    <dbReference type="NCBI Taxonomy" id="1428"/>
    <lineage>
        <taxon>Bacteria</taxon>
        <taxon>Bacillati</taxon>
        <taxon>Bacillota</taxon>
        <taxon>Bacilli</taxon>
        <taxon>Bacillales</taxon>
        <taxon>Bacillaceae</taxon>
        <taxon>Bacillus</taxon>
        <taxon>Bacillus cereus group</taxon>
    </lineage>
</organism>
<sequence>MEDIRFLWDGYDLQQDINKKVTEVTELQIATAYYSTYGFELLNEWSKKWGLSKQHITIYLSQEFSMNQPGELLKKTMEIAEVYLVEDLFLHAKVYYFKGRNPYVCHGSSNLTRGGYESNAEFNSLQTVTETMGTSLGTYFKQLHAYSEKVTEETVMHYEELESAFAEWKEAKKKLIRSIRPKKMQQDPFDSETYELQDYYFQYEDFAVFFNRNMRLGSNHPIHKQRIRVKTKLLHIHSIIEKRMKRLNLHPHRHPNFILSSIIPNKSNRERVSWLGIRYGKSPNVLSSYNVKGVYWDKTKEADSMYQHANIQVGIRGEGVNVTIFHSIANGAMDREYFHKKLHHPEVEEVIVTCFNLLKGDGFEWRIYDPEANHVKKVFSIDKRDPKDFISFYENYDREGLESYFLCSFSPNDPRIKTAESIANTSFEIAKVLAPLYHIISETKGLGVTK</sequence>
<comment type="caution">
    <text evidence="1">The sequence shown here is derived from an EMBL/GenBank/DDBJ whole genome shotgun (WGS) entry which is preliminary data.</text>
</comment>
<proteinExistence type="predicted"/>
<accession>A0AAW9JKR3</accession>
<gene>
    <name evidence="1" type="ORF">U2F49_27960</name>
</gene>
<dbReference type="EMBL" id="JAXOTW010000025">
    <property type="protein sequence ID" value="MDZ5480000.1"/>
    <property type="molecule type" value="Genomic_DNA"/>
</dbReference>
<protein>
    <submittedName>
        <fullName evidence="1">Phospholipase D-like domain-containing protein</fullName>
    </submittedName>
</protein>
<evidence type="ECO:0000313" key="1">
    <source>
        <dbReference type="EMBL" id="MDZ5480000.1"/>
    </source>
</evidence>
<dbReference type="Proteomes" id="UP001292252">
    <property type="component" value="Unassembled WGS sequence"/>
</dbReference>
<name>A0AAW9JKR3_BACTU</name>
<reference evidence="1" key="1">
    <citation type="submission" date="2023-12" db="EMBL/GenBank/DDBJ databases">
        <title>Genome sequence of Bacillus thuringiensis strain SS10.</title>
        <authorList>
            <person name="Rouis S."/>
        </authorList>
    </citation>
    <scope>NUCLEOTIDE SEQUENCE</scope>
    <source>
        <strain evidence="1">SS10</strain>
    </source>
</reference>
<dbReference type="RefSeq" id="WP_098772721.1">
    <property type="nucleotide sequence ID" value="NZ_JAXOTW010000025.1"/>
</dbReference>
<dbReference type="AlphaFoldDB" id="A0AAW9JKR3"/>
<evidence type="ECO:0000313" key="2">
    <source>
        <dbReference type="Proteomes" id="UP001292252"/>
    </source>
</evidence>